<gene>
    <name evidence="1" type="ORF">PVK06_030213</name>
</gene>
<name>A0ABR0NMN9_GOSAR</name>
<comment type="caution">
    <text evidence="1">The sequence shown here is derived from an EMBL/GenBank/DDBJ whole genome shotgun (WGS) entry which is preliminary data.</text>
</comment>
<organism evidence="1 2">
    <name type="scientific">Gossypium arboreum</name>
    <name type="common">Tree cotton</name>
    <name type="synonym">Gossypium nanking</name>
    <dbReference type="NCBI Taxonomy" id="29729"/>
    <lineage>
        <taxon>Eukaryota</taxon>
        <taxon>Viridiplantae</taxon>
        <taxon>Streptophyta</taxon>
        <taxon>Embryophyta</taxon>
        <taxon>Tracheophyta</taxon>
        <taxon>Spermatophyta</taxon>
        <taxon>Magnoliopsida</taxon>
        <taxon>eudicotyledons</taxon>
        <taxon>Gunneridae</taxon>
        <taxon>Pentapetalae</taxon>
        <taxon>rosids</taxon>
        <taxon>malvids</taxon>
        <taxon>Malvales</taxon>
        <taxon>Malvaceae</taxon>
        <taxon>Malvoideae</taxon>
        <taxon>Gossypium</taxon>
    </lineage>
</organism>
<dbReference type="Proteomes" id="UP001358586">
    <property type="component" value="Chromosome 9"/>
</dbReference>
<dbReference type="EMBL" id="JARKNE010000009">
    <property type="protein sequence ID" value="KAK5802606.1"/>
    <property type="molecule type" value="Genomic_DNA"/>
</dbReference>
<keyword evidence="2" id="KW-1185">Reference proteome</keyword>
<sequence length="160" mass="19122">MRVCISPLQAVCASRWDMTIRSYEVDLRNRRCNYIRFQTLHYPSAHVMEACGKFSLHVKQFIDEVYTLEYRLRLWENEFPVLIDLSIWEIPPTTFELVLDKGLRRNPKGHPQSSRIYNEMEIREKFDRKLCGVCRLASHNRSKCPLRNYHVRQSSLSCRN</sequence>
<protein>
    <submittedName>
        <fullName evidence="1">Uncharacterized protein</fullName>
    </submittedName>
</protein>
<reference evidence="1 2" key="1">
    <citation type="submission" date="2023-03" db="EMBL/GenBank/DDBJ databases">
        <title>WGS of Gossypium arboreum.</title>
        <authorList>
            <person name="Yu D."/>
        </authorList>
    </citation>
    <scope>NUCLEOTIDE SEQUENCE [LARGE SCALE GENOMIC DNA]</scope>
    <source>
        <tissue evidence="1">Leaf</tissue>
    </source>
</reference>
<accession>A0ABR0NMN9</accession>
<evidence type="ECO:0000313" key="2">
    <source>
        <dbReference type="Proteomes" id="UP001358586"/>
    </source>
</evidence>
<evidence type="ECO:0000313" key="1">
    <source>
        <dbReference type="EMBL" id="KAK5802606.1"/>
    </source>
</evidence>
<proteinExistence type="predicted"/>